<dbReference type="SUPFAM" id="SSF56672">
    <property type="entry name" value="DNA/RNA polymerases"/>
    <property type="match status" value="1"/>
</dbReference>
<evidence type="ECO:0000256" key="2">
    <source>
        <dbReference type="ARBA" id="ARBA00022695"/>
    </source>
</evidence>
<comment type="catalytic activity">
    <reaction evidence="4">
        <text>RNA(n) + a ribonucleoside 5'-triphosphate = RNA(n+1) + diphosphate</text>
        <dbReference type="Rhea" id="RHEA:21248"/>
        <dbReference type="Rhea" id="RHEA-COMP:14527"/>
        <dbReference type="Rhea" id="RHEA-COMP:17342"/>
        <dbReference type="ChEBI" id="CHEBI:33019"/>
        <dbReference type="ChEBI" id="CHEBI:61557"/>
        <dbReference type="ChEBI" id="CHEBI:140395"/>
        <dbReference type="EC" id="2.7.7.48"/>
    </reaction>
</comment>
<dbReference type="InterPro" id="IPR007094">
    <property type="entry name" value="RNA-dir_pol_PSvirus"/>
</dbReference>
<evidence type="ECO:0000256" key="4">
    <source>
        <dbReference type="RuleBase" id="RU363062"/>
    </source>
</evidence>
<dbReference type="EC" id="2.7.7.48" evidence="4"/>
<keyword evidence="1 4" id="KW-0808">Transferase</keyword>
<protein>
    <recommendedName>
        <fullName evidence="4">RNA-directed RNA polymerase</fullName>
        <ecNumber evidence="4">2.7.7.48</ecNumber>
    </recommendedName>
</protein>
<dbReference type="GO" id="GO:0039694">
    <property type="term" value="P:viral RNA genome replication"/>
    <property type="evidence" value="ECO:0007669"/>
    <property type="project" value="InterPro"/>
</dbReference>
<dbReference type="InterPro" id="IPR002166">
    <property type="entry name" value="RNA_pol_HCV"/>
</dbReference>
<keyword evidence="3 4" id="KW-0693">Viral RNA replication</keyword>
<reference evidence="6" key="1">
    <citation type="submission" date="2019-05" db="EMBL/GenBank/DDBJ databases">
        <title>Metatranscriptomic reconstruction reveals RNA viruses with the potential to shape carbon cycling in soil.</title>
        <authorList>
            <person name="Starr E.P."/>
            <person name="Nuccio E."/>
            <person name="Pett-Ridge J."/>
            <person name="Banfield J.F."/>
            <person name="Firestone M.K."/>
        </authorList>
    </citation>
    <scope>NUCLEOTIDE SEQUENCE</scope>
    <source>
        <strain evidence="6">H2_Bulk_35_scaffold_553</strain>
    </source>
</reference>
<sequence length="433" mass="49892">MFGPDADYDYSQFFLKRCNSFPKDECYGEYKFPRLINARHDWFKCKSGPIFKLIESELFKLPWFIKKVPVADRPAYIKTVMEGVSKAVATDYTSFEALFTKDMMQDCEMLLYSYMIQHLNEQKEILAWLVILVSENVCKFKDFKVGLKATRMSGEMCTSLGNSFSNLMFMLFIAEENGNKHVRGVVEGDDGLFTMTGVPPTAEQFEALGLKIKLEVHDKLTTASFCGLVFDPDDCVNVTNPRKMLVAMGWTSAKYAGVRTTKMRGLLRSKALSAAYQYPGCPIIAHAARAYLRLTAGADTTWYEKQLDWWEREKLEQRDGEIPWIEPPTNTRLLVEELYGLTVSEQLAVEHYFDNLTELAPLYVPFASDAPKDWRDYWETYVAEINVRSREVQEEVRLHEMLPGYQPQVKAAWVRNGRCYRRLNISTTQPRPA</sequence>
<dbReference type="PROSITE" id="PS50507">
    <property type="entry name" value="RDRP_SSRNA_POS"/>
    <property type="match status" value="1"/>
</dbReference>
<accession>A0A514D9R7</accession>
<dbReference type="GO" id="GO:0003968">
    <property type="term" value="F:RNA-directed RNA polymerase activity"/>
    <property type="evidence" value="ECO:0007669"/>
    <property type="project" value="UniProtKB-KW"/>
</dbReference>
<name>A0A514D9R7_9VIRU</name>
<evidence type="ECO:0000256" key="1">
    <source>
        <dbReference type="ARBA" id="ARBA00022679"/>
    </source>
</evidence>
<evidence type="ECO:0000313" key="6">
    <source>
        <dbReference type="EMBL" id="QDH90360.1"/>
    </source>
</evidence>
<feature type="domain" description="RdRp catalytic" evidence="5">
    <location>
        <begin position="85"/>
        <end position="203"/>
    </location>
</feature>
<evidence type="ECO:0000256" key="3">
    <source>
        <dbReference type="ARBA" id="ARBA00022953"/>
    </source>
</evidence>
<evidence type="ECO:0000259" key="5">
    <source>
        <dbReference type="PROSITE" id="PS50507"/>
    </source>
</evidence>
<dbReference type="EMBL" id="MN035469">
    <property type="protein sequence ID" value="QDH90360.1"/>
    <property type="molecule type" value="Genomic_DNA"/>
</dbReference>
<keyword evidence="4 6" id="KW-0696">RNA-directed RNA polymerase</keyword>
<proteinExistence type="predicted"/>
<dbReference type="GO" id="GO:0000166">
    <property type="term" value="F:nucleotide binding"/>
    <property type="evidence" value="ECO:0007669"/>
    <property type="project" value="UniProtKB-KW"/>
</dbReference>
<organism evidence="6">
    <name type="scientific">Riboviria sp</name>
    <dbReference type="NCBI Taxonomy" id="2585031"/>
    <lineage>
        <taxon>Viruses</taxon>
        <taxon>Riboviria</taxon>
    </lineage>
</organism>
<keyword evidence="2 4" id="KW-0548">Nucleotidyltransferase</keyword>
<keyword evidence="4" id="KW-0547">Nucleotide-binding</keyword>
<dbReference type="GO" id="GO:0003723">
    <property type="term" value="F:RNA binding"/>
    <property type="evidence" value="ECO:0007669"/>
    <property type="project" value="InterPro"/>
</dbReference>
<gene>
    <name evidence="6" type="ORF">H2Bulk35553_000001</name>
</gene>
<dbReference type="Pfam" id="PF00998">
    <property type="entry name" value="RdRP_3"/>
    <property type="match status" value="1"/>
</dbReference>
<dbReference type="InterPro" id="IPR043502">
    <property type="entry name" value="DNA/RNA_pol_sf"/>
</dbReference>